<dbReference type="Proteomes" id="UP000533269">
    <property type="component" value="Unassembled WGS sequence"/>
</dbReference>
<comment type="caution">
    <text evidence="4">The sequence shown here is derived from an EMBL/GenBank/DDBJ whole genome shotgun (WGS) entry which is preliminary data.</text>
</comment>
<evidence type="ECO:0000313" key="4">
    <source>
        <dbReference type="EMBL" id="MBB2899453.1"/>
    </source>
</evidence>
<protein>
    <recommendedName>
        <fullName evidence="3">Peptidase C-terminal archaeal/bacterial domain-containing protein</fullName>
    </recommendedName>
</protein>
<proteinExistence type="predicted"/>
<feature type="region of interest" description="Disordered" evidence="1">
    <location>
        <begin position="149"/>
        <end position="172"/>
    </location>
</feature>
<gene>
    <name evidence="4" type="ORF">FHR75_000241</name>
</gene>
<dbReference type="EMBL" id="JACHVY010000001">
    <property type="protein sequence ID" value="MBB2899453.1"/>
    <property type="molecule type" value="Genomic_DNA"/>
</dbReference>
<accession>A0A7W4TIF9</accession>
<feature type="signal peptide" evidence="2">
    <location>
        <begin position="1"/>
        <end position="34"/>
    </location>
</feature>
<evidence type="ECO:0000256" key="2">
    <source>
        <dbReference type="SAM" id="SignalP"/>
    </source>
</evidence>
<reference evidence="4 5" key="2">
    <citation type="submission" date="2020-08" db="EMBL/GenBank/DDBJ databases">
        <authorList>
            <person name="Partida-Martinez L."/>
            <person name="Huntemann M."/>
            <person name="Clum A."/>
            <person name="Wang J."/>
            <person name="Palaniappan K."/>
            <person name="Ritter S."/>
            <person name="Chen I.-M."/>
            <person name="Stamatis D."/>
            <person name="Reddy T."/>
            <person name="O'Malley R."/>
            <person name="Daum C."/>
            <person name="Shapiro N."/>
            <person name="Ivanova N."/>
            <person name="Kyrpides N."/>
            <person name="Woyke T."/>
        </authorList>
    </citation>
    <scope>NUCLEOTIDE SEQUENCE [LARGE SCALE GENOMIC DNA]</scope>
    <source>
        <strain evidence="4 5">AS2.23</strain>
    </source>
</reference>
<evidence type="ECO:0000259" key="3">
    <source>
        <dbReference type="Pfam" id="PF04151"/>
    </source>
</evidence>
<feature type="compositionally biased region" description="Low complexity" evidence="1">
    <location>
        <begin position="154"/>
        <end position="166"/>
    </location>
</feature>
<dbReference type="Pfam" id="PF04151">
    <property type="entry name" value="PPC"/>
    <property type="match status" value="1"/>
</dbReference>
<reference evidence="4 5" key="1">
    <citation type="submission" date="2020-08" db="EMBL/GenBank/DDBJ databases">
        <title>The Agave Microbiome: Exploring the role of microbial communities in plant adaptations to desert environments.</title>
        <authorList>
            <person name="Partida-Martinez L.P."/>
        </authorList>
    </citation>
    <scope>NUCLEOTIDE SEQUENCE [LARGE SCALE GENOMIC DNA]</scope>
    <source>
        <strain evidence="4 5">AS2.23</strain>
    </source>
</reference>
<dbReference type="RefSeq" id="WP_183390106.1">
    <property type="nucleotide sequence ID" value="NZ_JACHVY010000001.1"/>
</dbReference>
<dbReference type="InterPro" id="IPR007280">
    <property type="entry name" value="Peptidase_C_arc/bac"/>
</dbReference>
<name>A0A7W4TIF9_KINRA</name>
<sequence length="284" mass="29151">MNTQLSQISRHRKVVTAGVLTAAALLAGAGVASAAGPVTGTGTGSGAHGVPAATVIHFAHGATAASVKGTVGPGEDDRYVFDAKAGQTASFHLARSTSAQTWTLVGPTGPAVHDAHSSRQSDFTYRLPETGRYYVDIVSTRPSSYRLDLSIPATTKPGTKPSTGTKPGNGGGVHGDLPVVAEATKIDFPAGRTSASVTAKVGPQDRAAYTFEAKAGQRARIQLDGSSTGTFALIAPDGTPLHTTKSRNQSDVTVTLPTSGLYRIDVQDAVHSGAQQLTLSIPRR</sequence>
<keyword evidence="2" id="KW-0732">Signal</keyword>
<evidence type="ECO:0000313" key="5">
    <source>
        <dbReference type="Proteomes" id="UP000533269"/>
    </source>
</evidence>
<evidence type="ECO:0000256" key="1">
    <source>
        <dbReference type="SAM" id="MobiDB-lite"/>
    </source>
</evidence>
<dbReference type="Gene3D" id="2.60.120.380">
    <property type="match status" value="2"/>
</dbReference>
<feature type="chain" id="PRO_5031146771" description="Peptidase C-terminal archaeal/bacterial domain-containing protein" evidence="2">
    <location>
        <begin position="35"/>
        <end position="284"/>
    </location>
</feature>
<dbReference type="AlphaFoldDB" id="A0A7W4TIF9"/>
<organism evidence="4 5">
    <name type="scientific">Kineococcus radiotolerans</name>
    <dbReference type="NCBI Taxonomy" id="131568"/>
    <lineage>
        <taxon>Bacteria</taxon>
        <taxon>Bacillati</taxon>
        <taxon>Actinomycetota</taxon>
        <taxon>Actinomycetes</taxon>
        <taxon>Kineosporiales</taxon>
        <taxon>Kineosporiaceae</taxon>
        <taxon>Kineococcus</taxon>
    </lineage>
</organism>
<feature type="domain" description="Peptidase C-terminal archaeal/bacterial" evidence="3">
    <location>
        <begin position="206"/>
        <end position="267"/>
    </location>
</feature>